<dbReference type="Pfam" id="PF08344">
    <property type="entry name" value="TRP_2"/>
    <property type="match status" value="1"/>
</dbReference>
<feature type="region of interest" description="Disordered" evidence="5">
    <location>
        <begin position="1"/>
        <end position="46"/>
    </location>
</feature>
<evidence type="ECO:0000256" key="2">
    <source>
        <dbReference type="ARBA" id="ARBA00022737"/>
    </source>
</evidence>
<dbReference type="InterPro" id="IPR013555">
    <property type="entry name" value="TRP_dom"/>
</dbReference>
<feature type="domain" description="Transient receptor ion channel" evidence="6">
    <location>
        <begin position="185"/>
        <end position="247"/>
    </location>
</feature>
<evidence type="ECO:0000313" key="8">
    <source>
        <dbReference type="WBParaSite" id="scf7180000421310.g6632"/>
    </source>
</evidence>
<dbReference type="InterPro" id="IPR002153">
    <property type="entry name" value="TRPC_channel"/>
</dbReference>
<dbReference type="SUPFAM" id="SSF48403">
    <property type="entry name" value="Ankyrin repeat"/>
    <property type="match status" value="1"/>
</dbReference>
<evidence type="ECO:0000256" key="4">
    <source>
        <dbReference type="ARBA" id="ARBA00023303"/>
    </source>
</evidence>
<feature type="compositionally biased region" description="Basic and acidic residues" evidence="5">
    <location>
        <begin position="939"/>
        <end position="956"/>
    </location>
</feature>
<dbReference type="GO" id="GO:0070679">
    <property type="term" value="F:inositol 1,4,5 trisphosphate binding"/>
    <property type="evidence" value="ECO:0007669"/>
    <property type="project" value="TreeGrafter"/>
</dbReference>
<name>A0A915NVN5_9BILA</name>
<protein>
    <submittedName>
        <fullName evidence="8">Transient receptor ion channel domain-containing protein</fullName>
    </submittedName>
</protein>
<feature type="region of interest" description="Disordered" evidence="5">
    <location>
        <begin position="934"/>
        <end position="986"/>
    </location>
</feature>
<reference evidence="8" key="1">
    <citation type="submission" date="2022-11" db="UniProtKB">
        <authorList>
            <consortium name="WormBaseParasite"/>
        </authorList>
    </citation>
    <scope>IDENTIFICATION</scope>
</reference>
<dbReference type="AlphaFoldDB" id="A0A915NVN5"/>
<dbReference type="GO" id="GO:0034703">
    <property type="term" value="C:cation channel complex"/>
    <property type="evidence" value="ECO:0007669"/>
    <property type="project" value="TreeGrafter"/>
</dbReference>
<evidence type="ECO:0000256" key="5">
    <source>
        <dbReference type="SAM" id="MobiDB-lite"/>
    </source>
</evidence>
<accession>A0A915NVN5</accession>
<keyword evidence="4" id="KW-0407">Ion channel</keyword>
<dbReference type="PANTHER" id="PTHR10117:SF80">
    <property type="entry name" value="TRANSIENT-RECEPTOR-POTENTIAL-LIKE PROTEIN"/>
    <property type="match status" value="1"/>
</dbReference>
<dbReference type="GO" id="GO:0007338">
    <property type="term" value="P:single fertilization"/>
    <property type="evidence" value="ECO:0007669"/>
    <property type="project" value="TreeGrafter"/>
</dbReference>
<keyword evidence="2" id="KW-0677">Repeat</keyword>
<organism evidence="7 8">
    <name type="scientific">Meloidogyne floridensis</name>
    <dbReference type="NCBI Taxonomy" id="298350"/>
    <lineage>
        <taxon>Eukaryota</taxon>
        <taxon>Metazoa</taxon>
        <taxon>Ecdysozoa</taxon>
        <taxon>Nematoda</taxon>
        <taxon>Chromadorea</taxon>
        <taxon>Rhabditida</taxon>
        <taxon>Tylenchina</taxon>
        <taxon>Tylenchomorpha</taxon>
        <taxon>Tylenchoidea</taxon>
        <taxon>Meloidogynidae</taxon>
        <taxon>Meloidogyninae</taxon>
        <taxon>Meloidogyne</taxon>
    </lineage>
</organism>
<evidence type="ECO:0000256" key="1">
    <source>
        <dbReference type="ARBA" id="ARBA00022448"/>
    </source>
</evidence>
<keyword evidence="3" id="KW-0406">Ion transport</keyword>
<dbReference type="SMART" id="SM01420">
    <property type="entry name" value="TRP_2"/>
    <property type="match status" value="1"/>
</dbReference>
<dbReference type="GO" id="GO:0005886">
    <property type="term" value="C:plasma membrane"/>
    <property type="evidence" value="ECO:0007669"/>
    <property type="project" value="TreeGrafter"/>
</dbReference>
<dbReference type="InterPro" id="IPR002110">
    <property type="entry name" value="Ankyrin_rpt"/>
</dbReference>
<feature type="compositionally biased region" description="Low complexity" evidence="5">
    <location>
        <begin position="957"/>
        <end position="972"/>
    </location>
</feature>
<dbReference type="SMART" id="SM00248">
    <property type="entry name" value="ANK"/>
    <property type="match status" value="2"/>
</dbReference>
<evidence type="ECO:0000259" key="6">
    <source>
        <dbReference type="SMART" id="SM01420"/>
    </source>
</evidence>
<keyword evidence="7" id="KW-1185">Reference proteome</keyword>
<sequence length="986" mass="112790">MIKNGAKWSLRSKTKSASSVPTVSPVIKQKTKKGQRKGARSRNHTLANSMPAVHIRTQRNRIPLNINAIDAMGRTAIEIAVDNENLEIVQLLLMQPDVRIGNALLCSIREGVYELAEALINHPSITKEMLGEGWAKYLDPSETATSEYSSDISPVILAAHLNQFEILQMLLRKDAIIEKPHKHYCSCEACEEERISDGLHRSLKRINTFRALASPAWISLTSSDPILSAFKLSRELQKRAKVEDEFKPYISPLILGPISATIRYFYPLTNIVLLPEQCKQYAVDLLNQCRSTEEVMAVLNKEDNFCNEEIDLSSAKCSLARLKLAIKYEQKTVTFEAYRTQTGEIKGGGLTRAADRGPPPTAIEWLVFIWIVGMLWSEMKQLWQERLNKYVHQWWNWLDFAMLCLYLCTISIRLSAYLIYVLWNFNEETTPRHLIRTHWDAYEPMLVSEALFAVGNVFSFARVYYLFQTNPYLGPLQISLGLAQLYWYYDANTPVCIKAGQCKTMPNAFSSIANSYMTLLWSLFSITKVEDTDVLEAHHFTVWVGQGCAFHPLSYGFNNCVAEYANRYDDHADLEWKFHRSKLWIAHFDEGSTLSPPFNIIITPKASAKAARAIVNTIRWCFGRYHYDIKDENRATIRRPGYSRKSHCSIPMETNALKKPVTYIEIIQRLVSRFIHEQKKTMKMDGVNEDELKEIKQDISSLRFELRDDRRKEIVRSSSHIDAVKREIMRSMSTSTRARVTMPRRHFSSFKERGVAEIESEDSDDIEIRNHIDSLSTFGTGATLSPTFSTAAAQLLPPAITVGASGDVSDVKSNEHYYMSDKFNYAERQRPKHKTSDAFEFFVGETGSLRYRSRTEACQRDSIRSDSAMNKRKLTSTKKSVKDNTSSIISIEVIHRLRESINEQLNYLVDQIEHQHAFPMHGDRISLEEYCENEVEQDDNGKDREPDREVKLREIPSGKQKSSTKSSPSRVSFAGSLNISKKNEDS</sequence>
<dbReference type="Gene3D" id="1.25.40.20">
    <property type="entry name" value="Ankyrin repeat-containing domain"/>
    <property type="match status" value="1"/>
</dbReference>
<feature type="region of interest" description="Disordered" evidence="5">
    <location>
        <begin position="860"/>
        <end position="881"/>
    </location>
</feature>
<dbReference type="GO" id="GO:0015279">
    <property type="term" value="F:store-operated calcium channel activity"/>
    <property type="evidence" value="ECO:0007669"/>
    <property type="project" value="TreeGrafter"/>
</dbReference>
<evidence type="ECO:0000256" key="3">
    <source>
        <dbReference type="ARBA" id="ARBA00023065"/>
    </source>
</evidence>
<evidence type="ECO:0000313" key="7">
    <source>
        <dbReference type="Proteomes" id="UP000887560"/>
    </source>
</evidence>
<dbReference type="Proteomes" id="UP000887560">
    <property type="component" value="Unplaced"/>
</dbReference>
<proteinExistence type="predicted"/>
<dbReference type="PANTHER" id="PTHR10117">
    <property type="entry name" value="TRANSIENT RECEPTOR POTENTIAL CHANNEL"/>
    <property type="match status" value="1"/>
</dbReference>
<dbReference type="WBParaSite" id="scf7180000421310.g6632">
    <property type="protein sequence ID" value="scf7180000421310.g6632"/>
    <property type="gene ID" value="scf7180000421310.g6632"/>
</dbReference>
<dbReference type="InterPro" id="IPR036770">
    <property type="entry name" value="Ankyrin_rpt-contain_sf"/>
</dbReference>
<feature type="compositionally biased region" description="Basic residues" evidence="5">
    <location>
        <begin position="29"/>
        <end position="43"/>
    </location>
</feature>
<dbReference type="GO" id="GO:0051480">
    <property type="term" value="P:regulation of cytosolic calcium ion concentration"/>
    <property type="evidence" value="ECO:0007669"/>
    <property type="project" value="TreeGrafter"/>
</dbReference>
<keyword evidence="1" id="KW-0813">Transport</keyword>